<dbReference type="KEGG" id="lsw:GTO87_07580"/>
<evidence type="ECO:0000256" key="2">
    <source>
        <dbReference type="ARBA" id="ARBA00006052"/>
    </source>
</evidence>
<accession>A0A7H9EL53</accession>
<evidence type="ECO:0000256" key="1">
    <source>
        <dbReference type="ARBA" id="ARBA00004742"/>
    </source>
</evidence>
<dbReference type="GO" id="GO:0006094">
    <property type="term" value="P:gluconeogenesis"/>
    <property type="evidence" value="ECO:0007669"/>
    <property type="project" value="UniProtKB-UniPathway"/>
</dbReference>
<keyword evidence="8" id="KW-0808">Transferase</keyword>
<evidence type="ECO:0000256" key="6">
    <source>
        <dbReference type="ARBA" id="ARBA00023239"/>
    </source>
</evidence>
<evidence type="ECO:0000256" key="5">
    <source>
        <dbReference type="ARBA" id="ARBA00022840"/>
    </source>
</evidence>
<gene>
    <name evidence="8" type="ORF">GTO87_07580</name>
</gene>
<keyword evidence="4" id="KW-0547">Nucleotide-binding</keyword>
<dbReference type="InterPro" id="IPR001272">
    <property type="entry name" value="PEP_carboxykinase_ATP"/>
</dbReference>
<dbReference type="AlphaFoldDB" id="A0A7H9EL53"/>
<keyword evidence="8" id="KW-0418">Kinase</keyword>
<dbReference type="SUPFAM" id="SSF68923">
    <property type="entry name" value="PEP carboxykinase N-terminal domain"/>
    <property type="match status" value="1"/>
</dbReference>
<dbReference type="EMBL" id="CP047418">
    <property type="protein sequence ID" value="QLL78450.1"/>
    <property type="molecule type" value="Genomic_DNA"/>
</dbReference>
<comment type="catalytic activity">
    <reaction evidence="7">
        <text>oxaloacetate + ATP = phosphoenolpyruvate + ADP + CO2</text>
        <dbReference type="Rhea" id="RHEA:18617"/>
        <dbReference type="ChEBI" id="CHEBI:16452"/>
        <dbReference type="ChEBI" id="CHEBI:16526"/>
        <dbReference type="ChEBI" id="CHEBI:30616"/>
        <dbReference type="ChEBI" id="CHEBI:58702"/>
        <dbReference type="ChEBI" id="CHEBI:456216"/>
        <dbReference type="EC" id="4.1.1.49"/>
    </reaction>
</comment>
<reference evidence="8 9" key="1">
    <citation type="submission" date="2020-01" db="EMBL/GenBank/DDBJ databases">
        <title>Complete and circular genome sequences of six lactobacillus isolates from horses.</title>
        <authorList>
            <person name="Hassan H.M."/>
        </authorList>
    </citation>
    <scope>NUCLEOTIDE SEQUENCE [LARGE SCALE GENOMIC DNA]</scope>
    <source>
        <strain evidence="8 9">1A</strain>
    </source>
</reference>
<dbReference type="InterPro" id="IPR013035">
    <property type="entry name" value="PEP_carboxykinase_C"/>
</dbReference>
<dbReference type="Gene3D" id="3.90.228.20">
    <property type="match status" value="1"/>
</dbReference>
<comment type="pathway">
    <text evidence="1">Carbohydrate biosynthesis; gluconeogenesis.</text>
</comment>
<evidence type="ECO:0000256" key="3">
    <source>
        <dbReference type="ARBA" id="ARBA00012363"/>
    </source>
</evidence>
<keyword evidence="8" id="KW-0670">Pyruvate</keyword>
<dbReference type="EC" id="4.1.1.49" evidence="3"/>
<keyword evidence="6" id="KW-0456">Lyase</keyword>
<keyword evidence="5" id="KW-0067">ATP-binding</keyword>
<evidence type="ECO:0000256" key="7">
    <source>
        <dbReference type="ARBA" id="ARBA00047371"/>
    </source>
</evidence>
<proteinExistence type="inferred from homology"/>
<evidence type="ECO:0000313" key="9">
    <source>
        <dbReference type="Proteomes" id="UP000510886"/>
    </source>
</evidence>
<dbReference type="RefSeq" id="WP_180848651.1">
    <property type="nucleotide sequence ID" value="NZ_CP047418.1"/>
</dbReference>
<dbReference type="GO" id="GO:0004612">
    <property type="term" value="F:phosphoenolpyruvate carboxykinase (ATP) activity"/>
    <property type="evidence" value="ECO:0007669"/>
    <property type="project" value="UniProtKB-EC"/>
</dbReference>
<name>A0A7H9EL53_9LACO</name>
<dbReference type="GO" id="GO:0016301">
    <property type="term" value="F:kinase activity"/>
    <property type="evidence" value="ECO:0007669"/>
    <property type="project" value="UniProtKB-KW"/>
</dbReference>
<dbReference type="GO" id="GO:0005524">
    <property type="term" value="F:ATP binding"/>
    <property type="evidence" value="ECO:0007669"/>
    <property type="project" value="UniProtKB-KW"/>
</dbReference>
<dbReference type="InterPro" id="IPR008210">
    <property type="entry name" value="PEP_carboxykinase_N"/>
</dbReference>
<protein>
    <recommendedName>
        <fullName evidence="3">phosphoenolpyruvate carboxykinase (ATP)</fullName>
        <ecNumber evidence="3">4.1.1.49</ecNumber>
    </recommendedName>
</protein>
<evidence type="ECO:0000313" key="8">
    <source>
        <dbReference type="EMBL" id="QLL78450.1"/>
    </source>
</evidence>
<dbReference type="Pfam" id="PF01293">
    <property type="entry name" value="PEPCK_ATP"/>
    <property type="match status" value="1"/>
</dbReference>
<dbReference type="UniPathway" id="UPA00138"/>
<dbReference type="SUPFAM" id="SSF53795">
    <property type="entry name" value="PEP carboxykinase-like"/>
    <property type="match status" value="1"/>
</dbReference>
<sequence length="549" mass="61480">MATKTKFALSDITRANKIFSATRTTIETAFYGNNVREVTTVADAYTLAAQSPKVIVTDQPILHTDELGLPPHAKMLVDNHGAIVGRTAAARHFINNPAENPAALNAILREAIYNNHQRSFFKTSVMVGLDEDFMLKSHLLLPSGYEFNLLSYLLNFQAITAEYTRRYQRSVPYNEGDIYLYCDPEWHDDRYPQGLVIIDADHNAAAVLGLRYFGELKKTTLTLAWATAHRNGYTASHGGEKAIHFSNKADKVLAFYGLSGSGKSSLTHAKHDGKFAITVLHDDAFVISREDGSSVALEPAYFDKTNDYLPGSKEAEYFTTVMNVGVTLDTNGQKTLVTEDLRNGNGRTIKSRYASTNRVDKESAPITDIFWIMKDDSLPPVLRLDDPITATTFGITLATKRSSAENVDPASRDALVIEPFANPFRAYPLSEDYHDFKELFTNHQVNCYIVNTDAFGGQDIPKEVTLGILEDIIADQKTDLWRPFGALPHISYLPLTDYPVDFTNQDYCHRLKTRLEIRLQWLQDYAANHPHENLPSEIKETLMSLIANV</sequence>
<organism evidence="8 9">
    <name type="scientific">Ligilactobacillus saerimneri</name>
    <dbReference type="NCBI Taxonomy" id="228229"/>
    <lineage>
        <taxon>Bacteria</taxon>
        <taxon>Bacillati</taxon>
        <taxon>Bacillota</taxon>
        <taxon>Bacilli</taxon>
        <taxon>Lactobacillales</taxon>
        <taxon>Lactobacillaceae</taxon>
        <taxon>Ligilactobacillus</taxon>
    </lineage>
</organism>
<dbReference type="Proteomes" id="UP000510886">
    <property type="component" value="Chromosome"/>
</dbReference>
<evidence type="ECO:0000256" key="4">
    <source>
        <dbReference type="ARBA" id="ARBA00022741"/>
    </source>
</evidence>
<comment type="similarity">
    <text evidence="2">Belongs to the phosphoenolpyruvate carboxykinase (ATP) family.</text>
</comment>